<evidence type="ECO:0000313" key="2">
    <source>
        <dbReference type="EMBL" id="PNW81367.1"/>
    </source>
</evidence>
<dbReference type="OrthoDB" id="10640877at2759"/>
<protein>
    <submittedName>
        <fullName evidence="2">Uncharacterized protein</fullName>
    </submittedName>
</protein>
<reference evidence="2 3" key="1">
    <citation type="journal article" date="2007" name="Science">
        <title>The Chlamydomonas genome reveals the evolution of key animal and plant functions.</title>
        <authorList>
            <person name="Merchant S.S."/>
            <person name="Prochnik S.E."/>
            <person name="Vallon O."/>
            <person name="Harris E.H."/>
            <person name="Karpowicz S.J."/>
            <person name="Witman G.B."/>
            <person name="Terry A."/>
            <person name="Salamov A."/>
            <person name="Fritz-Laylin L.K."/>
            <person name="Marechal-Drouard L."/>
            <person name="Marshall W.F."/>
            <person name="Qu L.H."/>
            <person name="Nelson D.R."/>
            <person name="Sanderfoot A.A."/>
            <person name="Spalding M.H."/>
            <person name="Kapitonov V.V."/>
            <person name="Ren Q."/>
            <person name="Ferris P."/>
            <person name="Lindquist E."/>
            <person name="Shapiro H."/>
            <person name="Lucas S.M."/>
            <person name="Grimwood J."/>
            <person name="Schmutz J."/>
            <person name="Cardol P."/>
            <person name="Cerutti H."/>
            <person name="Chanfreau G."/>
            <person name="Chen C.L."/>
            <person name="Cognat V."/>
            <person name="Croft M.T."/>
            <person name="Dent R."/>
            <person name="Dutcher S."/>
            <person name="Fernandez E."/>
            <person name="Fukuzawa H."/>
            <person name="Gonzalez-Ballester D."/>
            <person name="Gonzalez-Halphen D."/>
            <person name="Hallmann A."/>
            <person name="Hanikenne M."/>
            <person name="Hippler M."/>
            <person name="Inwood W."/>
            <person name="Jabbari K."/>
            <person name="Kalanon M."/>
            <person name="Kuras R."/>
            <person name="Lefebvre P.A."/>
            <person name="Lemaire S.D."/>
            <person name="Lobanov A.V."/>
            <person name="Lohr M."/>
            <person name="Manuell A."/>
            <person name="Meier I."/>
            <person name="Mets L."/>
            <person name="Mittag M."/>
            <person name="Mittelmeier T."/>
            <person name="Moroney J.V."/>
            <person name="Moseley J."/>
            <person name="Napoli C."/>
            <person name="Nedelcu A.M."/>
            <person name="Niyogi K."/>
            <person name="Novoselov S.V."/>
            <person name="Paulsen I.T."/>
            <person name="Pazour G."/>
            <person name="Purton S."/>
            <person name="Ral J.P."/>
            <person name="Riano-Pachon D.M."/>
            <person name="Riekhof W."/>
            <person name="Rymarquis L."/>
            <person name="Schroda M."/>
            <person name="Stern D."/>
            <person name="Umen J."/>
            <person name="Willows R."/>
            <person name="Wilson N."/>
            <person name="Zimmer S.L."/>
            <person name="Allmer J."/>
            <person name="Balk J."/>
            <person name="Bisova K."/>
            <person name="Chen C.J."/>
            <person name="Elias M."/>
            <person name="Gendler K."/>
            <person name="Hauser C."/>
            <person name="Lamb M.R."/>
            <person name="Ledford H."/>
            <person name="Long J.C."/>
            <person name="Minagawa J."/>
            <person name="Page M.D."/>
            <person name="Pan J."/>
            <person name="Pootakham W."/>
            <person name="Roje S."/>
            <person name="Rose A."/>
            <person name="Stahlberg E."/>
            <person name="Terauchi A.M."/>
            <person name="Yang P."/>
            <person name="Ball S."/>
            <person name="Bowler C."/>
            <person name="Dieckmann C.L."/>
            <person name="Gladyshev V.N."/>
            <person name="Green P."/>
            <person name="Jorgensen R."/>
            <person name="Mayfield S."/>
            <person name="Mueller-Roeber B."/>
            <person name="Rajamani S."/>
            <person name="Sayre R.T."/>
            <person name="Brokstein P."/>
            <person name="Dubchak I."/>
            <person name="Goodstein D."/>
            <person name="Hornick L."/>
            <person name="Huang Y.W."/>
            <person name="Jhaveri J."/>
            <person name="Luo Y."/>
            <person name="Martinez D."/>
            <person name="Ngau W.C."/>
            <person name="Otillar B."/>
            <person name="Poliakov A."/>
            <person name="Porter A."/>
            <person name="Szajkowski L."/>
            <person name="Werner G."/>
            <person name="Zhou K."/>
            <person name="Grigoriev I.V."/>
            <person name="Rokhsar D.S."/>
            <person name="Grossman A.R."/>
        </authorList>
    </citation>
    <scope>NUCLEOTIDE SEQUENCE [LARGE SCALE GENOMIC DNA]</scope>
    <source>
        <strain evidence="3">CC-503</strain>
    </source>
</reference>
<name>A0A2K3DLF5_CHLRE</name>
<dbReference type="RefSeq" id="XP_042923165.1">
    <property type="nucleotide sequence ID" value="XM_043064597.1"/>
</dbReference>
<dbReference type="Gramene" id="PNW81367">
    <property type="protein sequence ID" value="PNW81367"/>
    <property type="gene ID" value="CHLRE_07g353050v5"/>
</dbReference>
<dbReference type="AlphaFoldDB" id="A0A2K3DLF5"/>
<keyword evidence="3" id="KW-1185">Reference proteome</keyword>
<feature type="region of interest" description="Disordered" evidence="1">
    <location>
        <begin position="254"/>
        <end position="279"/>
    </location>
</feature>
<dbReference type="GeneID" id="66054216"/>
<evidence type="ECO:0000313" key="3">
    <source>
        <dbReference type="Proteomes" id="UP000006906"/>
    </source>
</evidence>
<feature type="region of interest" description="Disordered" evidence="1">
    <location>
        <begin position="184"/>
        <end position="212"/>
    </location>
</feature>
<feature type="compositionally biased region" description="Gly residues" evidence="1">
    <location>
        <begin position="255"/>
        <end position="275"/>
    </location>
</feature>
<dbReference type="InParanoid" id="A0A2K3DLF5"/>
<feature type="compositionally biased region" description="Gly residues" evidence="1">
    <location>
        <begin position="191"/>
        <end position="209"/>
    </location>
</feature>
<evidence type="ECO:0000256" key="1">
    <source>
        <dbReference type="SAM" id="MobiDB-lite"/>
    </source>
</evidence>
<sequence>METHLGDGREVDVEVPQPGAAADRLGELWYNKLQINPAQGIAAAATPGSGVAEDGSELPPLTLAPGESAARLNPSVGRHDEHAHDSNQQQPTDPGVAALDPRHVTGYGLSYSQYDSGEAGGGRGGGGEEGEAGEAAAAAARSGCLGGPDVTSGPGAVAVEDEAATGGRGLQRQAELADLNREAGGTAAGDDAGGGGGGGGGSGGGGGGAPTRTGFATLSGSLLWQCSGSPAPADSSNAAAVYAAADVDVSTECAGPGGAHEAGGGRGASGGGNSGGDNAAHEAARHAAAAAAANTPLTAAELGAGVTGEQPLRPEDFCELGNEAGGAVEAVQAAAASTAAGRDPVGDPGGALRPGKGAVREDVVLVGGGGGGPSQRRHAGLQVSAGDYEF</sequence>
<organism evidence="2 3">
    <name type="scientific">Chlamydomonas reinhardtii</name>
    <name type="common">Chlamydomonas smithii</name>
    <dbReference type="NCBI Taxonomy" id="3055"/>
    <lineage>
        <taxon>Eukaryota</taxon>
        <taxon>Viridiplantae</taxon>
        <taxon>Chlorophyta</taxon>
        <taxon>core chlorophytes</taxon>
        <taxon>Chlorophyceae</taxon>
        <taxon>CS clade</taxon>
        <taxon>Chlamydomonadales</taxon>
        <taxon>Chlamydomonadaceae</taxon>
        <taxon>Chlamydomonas</taxon>
    </lineage>
</organism>
<dbReference type="Proteomes" id="UP000006906">
    <property type="component" value="Chromosome 7"/>
</dbReference>
<feature type="region of interest" description="Disordered" evidence="1">
    <location>
        <begin position="367"/>
        <end position="390"/>
    </location>
</feature>
<accession>A0A2K3DLF5</accession>
<feature type="region of interest" description="Disordered" evidence="1">
    <location>
        <begin position="43"/>
        <end position="135"/>
    </location>
</feature>
<dbReference type="KEGG" id="cre:CHLRE_07g353050v5"/>
<proteinExistence type="predicted"/>
<gene>
    <name evidence="2" type="ORF">CHLRE_07g353050v5</name>
</gene>
<feature type="compositionally biased region" description="Gly residues" evidence="1">
    <location>
        <begin position="118"/>
        <end position="127"/>
    </location>
</feature>
<dbReference type="EMBL" id="CM008968">
    <property type="protein sequence ID" value="PNW81367.1"/>
    <property type="molecule type" value="Genomic_DNA"/>
</dbReference>